<keyword evidence="2" id="KW-1185">Reference proteome</keyword>
<dbReference type="SMART" id="SM00671">
    <property type="entry name" value="SEL1"/>
    <property type="match status" value="1"/>
</dbReference>
<evidence type="ECO:0000313" key="2">
    <source>
        <dbReference type="Proteomes" id="UP000438476"/>
    </source>
</evidence>
<comment type="caution">
    <text evidence="1">The sequence shown here is derived from an EMBL/GenBank/DDBJ whole genome shotgun (WGS) entry which is preliminary data.</text>
</comment>
<dbReference type="InterPro" id="IPR011990">
    <property type="entry name" value="TPR-like_helical_dom_sf"/>
</dbReference>
<dbReference type="EMBL" id="WTYT01000004">
    <property type="protein sequence ID" value="MXO65951.1"/>
    <property type="molecule type" value="Genomic_DNA"/>
</dbReference>
<dbReference type="RefSeq" id="WP_160736412.1">
    <property type="nucleotide sequence ID" value="NZ_WTYT01000004.1"/>
</dbReference>
<gene>
    <name evidence="1" type="ORF">GRI91_09310</name>
</gene>
<dbReference type="Proteomes" id="UP000438476">
    <property type="component" value="Unassembled WGS sequence"/>
</dbReference>
<protein>
    <recommendedName>
        <fullName evidence="3">Sel1 repeat family protein</fullName>
    </recommendedName>
</protein>
<dbReference type="Pfam" id="PF08238">
    <property type="entry name" value="Sel1"/>
    <property type="match status" value="1"/>
</dbReference>
<evidence type="ECO:0008006" key="3">
    <source>
        <dbReference type="Google" id="ProtNLM"/>
    </source>
</evidence>
<dbReference type="AlphaFoldDB" id="A0A6I4T769"/>
<dbReference type="Gene3D" id="1.25.40.10">
    <property type="entry name" value="Tetratricopeptide repeat domain"/>
    <property type="match status" value="1"/>
</dbReference>
<sequence>MTIVLGTLLALQAPSVVSGDAALATWCTESLADTEAAARRGDKHAQYELGRRYEEGDGVDRDLKLALRWYTRASKSSESQTYVYSGPVGSERHGRAIKVRNPAYRVGVPAAAFRADAIRRILKGSSE</sequence>
<evidence type="ECO:0000313" key="1">
    <source>
        <dbReference type="EMBL" id="MXO65951.1"/>
    </source>
</evidence>
<proteinExistence type="predicted"/>
<dbReference type="SUPFAM" id="SSF81901">
    <property type="entry name" value="HCP-like"/>
    <property type="match status" value="1"/>
</dbReference>
<organism evidence="1 2">
    <name type="scientific">Altericroceibacterium endophyticum</name>
    <dbReference type="NCBI Taxonomy" id="1808508"/>
    <lineage>
        <taxon>Bacteria</taxon>
        <taxon>Pseudomonadati</taxon>
        <taxon>Pseudomonadota</taxon>
        <taxon>Alphaproteobacteria</taxon>
        <taxon>Sphingomonadales</taxon>
        <taxon>Erythrobacteraceae</taxon>
        <taxon>Altericroceibacterium</taxon>
    </lineage>
</organism>
<name>A0A6I4T769_9SPHN</name>
<dbReference type="OrthoDB" id="8481625at2"/>
<accession>A0A6I4T769</accession>
<reference evidence="1 2" key="1">
    <citation type="submission" date="2019-12" db="EMBL/GenBank/DDBJ databases">
        <title>Genomic-based taxomic classification of the family Erythrobacteraceae.</title>
        <authorList>
            <person name="Xu L."/>
        </authorList>
    </citation>
    <scope>NUCLEOTIDE SEQUENCE [LARGE SCALE GENOMIC DNA]</scope>
    <source>
        <strain evidence="1 2">LMG 29518</strain>
    </source>
</reference>
<dbReference type="InterPro" id="IPR006597">
    <property type="entry name" value="Sel1-like"/>
</dbReference>